<protein>
    <recommendedName>
        <fullName evidence="6">Ribosome biogenesis protein YTM1</fullName>
    </recommendedName>
</protein>
<feature type="domain" description="NLE" evidence="9">
    <location>
        <begin position="9"/>
        <end position="71"/>
    </location>
</feature>
<dbReference type="PROSITE" id="PS50294">
    <property type="entry name" value="WD_REPEATS_REGION"/>
    <property type="match status" value="4"/>
</dbReference>
<dbReference type="GO" id="GO:0005654">
    <property type="term" value="C:nucleoplasm"/>
    <property type="evidence" value="ECO:0007669"/>
    <property type="project" value="UniProtKB-SubCell"/>
</dbReference>
<dbReference type="GO" id="GO:0005730">
    <property type="term" value="C:nucleolus"/>
    <property type="evidence" value="ECO:0007669"/>
    <property type="project" value="UniProtKB-SubCell"/>
</dbReference>
<sequence>MSQEEVTQVQVRFVTQQRKYAVIDSAILVPARLKRYGLSEIVNHLLGSENPVPFDFLIEGQFLRTSLSEYLENAGLSTENLITIEYVESMLPPTPMSSFQHDDWISSVKGFSQHSLFLTGSYDNYVRIWNTSGECVSTFRDHTAPVKDVAWLEVDETQATCLSASQDQSVLAWQYSFSSDDQTVLYECKGHKASVESVAVDPSKQHFATASWDSTIKIWTSSIPTEDETDYVEDARHKRRKTHKTDDRKSKSAASTLEGHVGPVSSVVFDSQDANALYSGGWDHSVRIWDVEQRVNVSTKVMTNHDVNTNRIQNCEKVVYGIAHSPHSKLLASGHADKTVRLWDPRADDVTVVKLTLISHTLWVPTVSWSPTSAYMLVSGSYDGTCKLWDIRSKAPVYTIAAPLVAKGEATKKVFTVDWEGERILSGGEDCQLRIHSAKM</sequence>
<dbReference type="SUPFAM" id="SSF50978">
    <property type="entry name" value="WD40 repeat-like"/>
    <property type="match status" value="1"/>
</dbReference>
<dbReference type="AlphaFoldDB" id="A0A433QQC0"/>
<dbReference type="HAMAP" id="MF_03029">
    <property type="entry name" value="WDR12"/>
    <property type="match status" value="1"/>
</dbReference>
<keyword evidence="2 6" id="KW-0698">rRNA processing</keyword>
<feature type="region of interest" description="Disordered" evidence="8">
    <location>
        <begin position="229"/>
        <end position="257"/>
    </location>
</feature>
<comment type="subunit">
    <text evidence="6">Component of the NOP7 complex, composed of ERB1, NOP7 and YTM1. Within the NOP7 complex ERB1 appears to interact directly with NOP7 and YTM1. The NOP7 complex also associates with the 66S pre-ribosome.</text>
</comment>
<keyword evidence="11" id="KW-1185">Reference proteome</keyword>
<dbReference type="PROSITE" id="PS00678">
    <property type="entry name" value="WD_REPEATS_1"/>
    <property type="match status" value="2"/>
</dbReference>
<dbReference type="InterPro" id="IPR036322">
    <property type="entry name" value="WD40_repeat_dom_sf"/>
</dbReference>
<evidence type="ECO:0000313" key="11">
    <source>
        <dbReference type="Proteomes" id="UP000274822"/>
    </source>
</evidence>
<name>A0A433QQC0_9FUNG</name>
<evidence type="ECO:0000256" key="2">
    <source>
        <dbReference type="ARBA" id="ARBA00022552"/>
    </source>
</evidence>
<keyword evidence="1 6" id="KW-0690">Ribosome biogenesis</keyword>
<organism evidence="10 11">
    <name type="scientific">Jimgerdemannia flammicorona</name>
    <dbReference type="NCBI Taxonomy" id="994334"/>
    <lineage>
        <taxon>Eukaryota</taxon>
        <taxon>Fungi</taxon>
        <taxon>Fungi incertae sedis</taxon>
        <taxon>Mucoromycota</taxon>
        <taxon>Mucoromycotina</taxon>
        <taxon>Endogonomycetes</taxon>
        <taxon>Endogonales</taxon>
        <taxon>Endogonaceae</taxon>
        <taxon>Jimgerdemannia</taxon>
    </lineage>
</organism>
<comment type="function">
    <text evidence="6">Component of the NOP7 complex, which is required for maturation of the 25S and 5.8S ribosomal RNAs and formation of the 60S ribosome.</text>
</comment>
<evidence type="ECO:0000256" key="4">
    <source>
        <dbReference type="ARBA" id="ARBA00022737"/>
    </source>
</evidence>
<dbReference type="EMBL" id="RBNJ01002450">
    <property type="protein sequence ID" value="RUS31960.1"/>
    <property type="molecule type" value="Genomic_DNA"/>
</dbReference>
<proteinExistence type="inferred from homology"/>
<comment type="similarity">
    <text evidence="6">Belongs to the WD repeat WDR12/YTM1 family.</text>
</comment>
<evidence type="ECO:0000256" key="5">
    <source>
        <dbReference type="ARBA" id="ARBA00023242"/>
    </source>
</evidence>
<feature type="repeat" description="WD" evidence="7">
    <location>
        <begin position="257"/>
        <end position="299"/>
    </location>
</feature>
<evidence type="ECO:0000256" key="8">
    <source>
        <dbReference type="SAM" id="MobiDB-lite"/>
    </source>
</evidence>
<dbReference type="CDD" id="cd00200">
    <property type="entry name" value="WD40"/>
    <property type="match status" value="1"/>
</dbReference>
<dbReference type="PANTHER" id="PTHR19855:SF11">
    <property type="entry name" value="RIBOSOME BIOGENESIS PROTEIN WDR12"/>
    <property type="match status" value="1"/>
</dbReference>
<keyword evidence="4" id="KW-0677">Repeat</keyword>
<keyword evidence="3 7" id="KW-0853">WD repeat</keyword>
<dbReference type="GO" id="GO:0000463">
    <property type="term" value="P:maturation of LSU-rRNA from tricistronic rRNA transcript (SSU-rRNA, 5.8S rRNA, LSU-rRNA)"/>
    <property type="evidence" value="ECO:0007669"/>
    <property type="project" value="UniProtKB-UniRule"/>
</dbReference>
<dbReference type="PRINTS" id="PR00320">
    <property type="entry name" value="GPROTEINBRPT"/>
</dbReference>
<gene>
    <name evidence="6" type="primary">YTM1</name>
    <name evidence="10" type="ORF">BC938DRAFT_476647</name>
</gene>
<evidence type="ECO:0000313" key="10">
    <source>
        <dbReference type="EMBL" id="RUS31960.1"/>
    </source>
</evidence>
<dbReference type="PROSITE" id="PS50082">
    <property type="entry name" value="WD_REPEATS_2"/>
    <property type="match status" value="5"/>
</dbReference>
<evidence type="ECO:0000256" key="7">
    <source>
        <dbReference type="PROSITE-ProRule" id="PRU00221"/>
    </source>
</evidence>
<comment type="caution">
    <text evidence="10">The sequence shown here is derived from an EMBL/GenBank/DDBJ whole genome shotgun (WGS) entry which is preliminary data.</text>
</comment>
<feature type="repeat" description="WD" evidence="7">
    <location>
        <begin position="357"/>
        <end position="399"/>
    </location>
</feature>
<dbReference type="GO" id="GO:0000466">
    <property type="term" value="P:maturation of 5.8S rRNA from tricistronic rRNA transcript (SSU-rRNA, 5.8S rRNA, LSU-rRNA)"/>
    <property type="evidence" value="ECO:0007669"/>
    <property type="project" value="UniProtKB-UniRule"/>
</dbReference>
<dbReference type="InterPro" id="IPR001680">
    <property type="entry name" value="WD40_rpt"/>
</dbReference>
<dbReference type="PANTHER" id="PTHR19855">
    <property type="entry name" value="WD40 REPEAT PROTEIN 12, 37"/>
    <property type="match status" value="1"/>
</dbReference>
<evidence type="ECO:0000256" key="6">
    <source>
        <dbReference type="HAMAP-Rule" id="MF_03029"/>
    </source>
</evidence>
<dbReference type="Pfam" id="PF00400">
    <property type="entry name" value="WD40"/>
    <property type="match status" value="6"/>
</dbReference>
<evidence type="ECO:0000259" key="9">
    <source>
        <dbReference type="Pfam" id="PF08154"/>
    </source>
</evidence>
<feature type="repeat" description="WD" evidence="7">
    <location>
        <begin position="98"/>
        <end position="130"/>
    </location>
</feature>
<feature type="repeat" description="WD" evidence="7">
    <location>
        <begin position="188"/>
        <end position="219"/>
    </location>
</feature>
<feature type="repeat" description="WD" evidence="7">
    <location>
        <begin position="312"/>
        <end position="353"/>
    </location>
</feature>
<dbReference type="Gene3D" id="2.130.10.10">
    <property type="entry name" value="YVTN repeat-like/Quinoprotein amine dehydrogenase"/>
    <property type="match status" value="1"/>
</dbReference>
<evidence type="ECO:0000256" key="3">
    <source>
        <dbReference type="ARBA" id="ARBA00022574"/>
    </source>
</evidence>
<dbReference type="InterPro" id="IPR015943">
    <property type="entry name" value="WD40/YVTN_repeat-like_dom_sf"/>
</dbReference>
<dbReference type="Pfam" id="PF08154">
    <property type="entry name" value="NLE"/>
    <property type="match status" value="1"/>
</dbReference>
<dbReference type="InterPro" id="IPR012972">
    <property type="entry name" value="NLE"/>
</dbReference>
<dbReference type="InterPro" id="IPR020472">
    <property type="entry name" value="WD40_PAC1"/>
</dbReference>
<dbReference type="GO" id="GO:0030687">
    <property type="term" value="C:preribosome, large subunit precursor"/>
    <property type="evidence" value="ECO:0007669"/>
    <property type="project" value="UniProtKB-UniRule"/>
</dbReference>
<dbReference type="SMART" id="SM00320">
    <property type="entry name" value="WD40"/>
    <property type="match status" value="7"/>
</dbReference>
<reference evidence="10 11" key="1">
    <citation type="journal article" date="2018" name="New Phytol.">
        <title>Phylogenomics of Endogonaceae and evolution of mycorrhizas within Mucoromycota.</title>
        <authorList>
            <person name="Chang Y."/>
            <person name="Desiro A."/>
            <person name="Na H."/>
            <person name="Sandor L."/>
            <person name="Lipzen A."/>
            <person name="Clum A."/>
            <person name="Barry K."/>
            <person name="Grigoriev I.V."/>
            <person name="Martin F.M."/>
            <person name="Stajich J.E."/>
            <person name="Smith M.E."/>
            <person name="Bonito G."/>
            <person name="Spatafora J.W."/>
        </authorList>
    </citation>
    <scope>NUCLEOTIDE SEQUENCE [LARGE SCALE GENOMIC DNA]</scope>
    <source>
        <strain evidence="10 11">AD002</strain>
    </source>
</reference>
<keyword evidence="5 6" id="KW-0539">Nucleus</keyword>
<dbReference type="InterPro" id="IPR019775">
    <property type="entry name" value="WD40_repeat_CS"/>
</dbReference>
<dbReference type="InterPro" id="IPR028599">
    <property type="entry name" value="WDR12/Ytm1"/>
</dbReference>
<dbReference type="GO" id="GO:0043021">
    <property type="term" value="F:ribonucleoprotein complex binding"/>
    <property type="evidence" value="ECO:0007669"/>
    <property type="project" value="UniProtKB-UniRule"/>
</dbReference>
<evidence type="ECO:0000256" key="1">
    <source>
        <dbReference type="ARBA" id="ARBA00022517"/>
    </source>
</evidence>
<comment type="subcellular location">
    <subcellularLocation>
        <location evidence="6">Nucleus</location>
        <location evidence="6">Nucleolus</location>
    </subcellularLocation>
    <subcellularLocation>
        <location evidence="6">Nucleus</location>
        <location evidence="6">Nucleoplasm</location>
    </subcellularLocation>
</comment>
<dbReference type="Proteomes" id="UP000274822">
    <property type="component" value="Unassembled WGS sequence"/>
</dbReference>
<accession>A0A433QQC0</accession>